<comment type="caution">
    <text evidence="1">The sequence shown here is derived from an EMBL/GenBank/DDBJ whole genome shotgun (WGS) entry which is preliminary data.</text>
</comment>
<protein>
    <submittedName>
        <fullName evidence="1">Uncharacterized protein</fullName>
    </submittedName>
</protein>
<accession>A0A1R2C9Q2</accession>
<name>A0A1R2C9Q2_9CILI</name>
<dbReference type="EMBL" id="MPUH01000228">
    <property type="protein sequence ID" value="OMJ85726.1"/>
    <property type="molecule type" value="Genomic_DNA"/>
</dbReference>
<evidence type="ECO:0000313" key="1">
    <source>
        <dbReference type="EMBL" id="OMJ85726.1"/>
    </source>
</evidence>
<dbReference type="AlphaFoldDB" id="A0A1R2C9Q2"/>
<sequence>MKACIESSTNSRRPSSKFHKFLGFFMYLGNSKHISAKLFSCDFKRQFYRAIQLLVLLGQEDLYKAVCETCDKSFFFWSKNSHKRSKRLGELLKSNPDTSQKINKIFRNSTDLMGLFEYIFNIKYIGEEARKSVCAEEILDLYIPVLSWNVDEDIVDSLLDLPSTKVDILCKLLDEKKFAAFKPSSKCRSELRRNKSKNNL</sequence>
<evidence type="ECO:0000313" key="2">
    <source>
        <dbReference type="Proteomes" id="UP000187209"/>
    </source>
</evidence>
<reference evidence="1 2" key="1">
    <citation type="submission" date="2016-11" db="EMBL/GenBank/DDBJ databases">
        <title>The macronuclear genome of Stentor coeruleus: a giant cell with tiny introns.</title>
        <authorList>
            <person name="Slabodnick M."/>
            <person name="Ruby J.G."/>
            <person name="Reiff S.B."/>
            <person name="Swart E.C."/>
            <person name="Gosai S."/>
            <person name="Prabakaran S."/>
            <person name="Witkowska E."/>
            <person name="Larue G.E."/>
            <person name="Fisher S."/>
            <person name="Freeman R.M."/>
            <person name="Gunawardena J."/>
            <person name="Chu W."/>
            <person name="Stover N.A."/>
            <person name="Gregory B.D."/>
            <person name="Nowacki M."/>
            <person name="Derisi J."/>
            <person name="Roy S.W."/>
            <person name="Marshall W.F."/>
            <person name="Sood P."/>
        </authorList>
    </citation>
    <scope>NUCLEOTIDE SEQUENCE [LARGE SCALE GENOMIC DNA]</scope>
    <source>
        <strain evidence="1">WM001</strain>
    </source>
</reference>
<organism evidence="1 2">
    <name type="scientific">Stentor coeruleus</name>
    <dbReference type="NCBI Taxonomy" id="5963"/>
    <lineage>
        <taxon>Eukaryota</taxon>
        <taxon>Sar</taxon>
        <taxon>Alveolata</taxon>
        <taxon>Ciliophora</taxon>
        <taxon>Postciliodesmatophora</taxon>
        <taxon>Heterotrichea</taxon>
        <taxon>Heterotrichida</taxon>
        <taxon>Stentoridae</taxon>
        <taxon>Stentor</taxon>
    </lineage>
</organism>
<proteinExistence type="predicted"/>
<dbReference type="Proteomes" id="UP000187209">
    <property type="component" value="Unassembled WGS sequence"/>
</dbReference>
<keyword evidence="2" id="KW-1185">Reference proteome</keyword>
<gene>
    <name evidence="1" type="ORF">SteCoe_12922</name>
</gene>